<dbReference type="PROSITE" id="PS51419">
    <property type="entry name" value="RAB"/>
    <property type="match status" value="1"/>
</dbReference>
<comment type="subcellular location">
    <subcellularLocation>
        <location evidence="1">Nucleus</location>
    </subcellularLocation>
</comment>
<dbReference type="Proteomes" id="UP000215335">
    <property type="component" value="Unassembled WGS sequence"/>
</dbReference>
<feature type="domain" description="C2H2-type" evidence="15">
    <location>
        <begin position="1164"/>
        <end position="1186"/>
    </location>
</feature>
<feature type="domain" description="C2H2-type" evidence="15">
    <location>
        <begin position="861"/>
        <end position="889"/>
    </location>
</feature>
<feature type="domain" description="C2H2-type" evidence="15">
    <location>
        <begin position="800"/>
        <end position="827"/>
    </location>
</feature>
<dbReference type="FunFam" id="3.30.160.60:FF:000446">
    <property type="entry name" value="Zinc finger protein"/>
    <property type="match status" value="1"/>
</dbReference>
<keyword evidence="14" id="KW-1133">Transmembrane helix</keyword>
<keyword evidence="7" id="KW-0805">Transcription regulation</keyword>
<evidence type="ECO:0000256" key="14">
    <source>
        <dbReference type="SAM" id="Phobius"/>
    </source>
</evidence>
<dbReference type="Pfam" id="PF00096">
    <property type="entry name" value="zf-C2H2"/>
    <property type="match status" value="3"/>
</dbReference>
<dbReference type="GO" id="GO:0003924">
    <property type="term" value="F:GTPase activity"/>
    <property type="evidence" value="ECO:0007669"/>
    <property type="project" value="InterPro"/>
</dbReference>
<dbReference type="SUPFAM" id="SSF52540">
    <property type="entry name" value="P-loop containing nucleoside triphosphate hydrolases"/>
    <property type="match status" value="1"/>
</dbReference>
<evidence type="ECO:0000256" key="8">
    <source>
        <dbReference type="ARBA" id="ARBA00023134"/>
    </source>
</evidence>
<feature type="domain" description="C2H2-type" evidence="15">
    <location>
        <begin position="1081"/>
        <end position="1109"/>
    </location>
</feature>
<keyword evidence="8" id="KW-0342">GTP-binding</keyword>
<dbReference type="GO" id="GO:0005634">
    <property type="term" value="C:nucleus"/>
    <property type="evidence" value="ECO:0007669"/>
    <property type="project" value="UniProtKB-SubCell"/>
</dbReference>
<feature type="domain" description="C2H2-type" evidence="15">
    <location>
        <begin position="1118"/>
        <end position="1145"/>
    </location>
</feature>
<feature type="domain" description="C2H2-type" evidence="15">
    <location>
        <begin position="1003"/>
        <end position="1030"/>
    </location>
</feature>
<name>A0A232F8C2_9HYME</name>
<dbReference type="EMBL" id="NNAY01000710">
    <property type="protein sequence ID" value="OXU26852.1"/>
    <property type="molecule type" value="Genomic_DNA"/>
</dbReference>
<dbReference type="InterPro" id="IPR012934">
    <property type="entry name" value="Znf_AD"/>
</dbReference>
<proteinExistence type="predicted"/>
<dbReference type="PANTHER" id="PTHR47772">
    <property type="entry name" value="ZINC FINGER PROTEIN 200"/>
    <property type="match status" value="1"/>
</dbReference>
<accession>A0A232F8C2</accession>
<feature type="compositionally biased region" description="Basic and acidic residues" evidence="13">
    <location>
        <begin position="751"/>
        <end position="762"/>
    </location>
</feature>
<dbReference type="Pfam" id="PF07776">
    <property type="entry name" value="zf-AD"/>
    <property type="match status" value="1"/>
</dbReference>
<feature type="compositionally biased region" description="Polar residues" evidence="13">
    <location>
        <begin position="920"/>
        <end position="939"/>
    </location>
</feature>
<feature type="domain" description="C2H2-type" evidence="15">
    <location>
        <begin position="1337"/>
        <end position="1365"/>
    </location>
</feature>
<comment type="caution">
    <text evidence="16">The sequence shown here is derived from an EMBL/GenBank/DDBJ whole genome shotgun (WGS) entry which is preliminary data.</text>
</comment>
<evidence type="ECO:0000256" key="13">
    <source>
        <dbReference type="SAM" id="MobiDB-lite"/>
    </source>
</evidence>
<evidence type="ECO:0000256" key="10">
    <source>
        <dbReference type="ARBA" id="ARBA00023242"/>
    </source>
</evidence>
<keyword evidence="4" id="KW-0547">Nucleotide-binding</keyword>
<dbReference type="Pfam" id="PF00071">
    <property type="entry name" value="Ras"/>
    <property type="match status" value="2"/>
</dbReference>
<dbReference type="Gene3D" id="3.40.1800.20">
    <property type="match status" value="1"/>
</dbReference>
<evidence type="ECO:0000256" key="7">
    <source>
        <dbReference type="ARBA" id="ARBA00023015"/>
    </source>
</evidence>
<dbReference type="InterPro" id="IPR050636">
    <property type="entry name" value="C2H2-ZF_domain-containing"/>
</dbReference>
<dbReference type="GO" id="GO:0005525">
    <property type="term" value="F:GTP binding"/>
    <property type="evidence" value="ECO:0007669"/>
    <property type="project" value="UniProtKB-KW"/>
</dbReference>
<evidence type="ECO:0000256" key="6">
    <source>
        <dbReference type="ARBA" id="ARBA00022833"/>
    </source>
</evidence>
<dbReference type="PROSITE" id="PS00028">
    <property type="entry name" value="ZINC_FINGER_C2H2_1"/>
    <property type="match status" value="19"/>
</dbReference>
<keyword evidence="6" id="KW-0862">Zinc</keyword>
<dbReference type="InterPro" id="IPR005225">
    <property type="entry name" value="Small_GTP-bd"/>
</dbReference>
<evidence type="ECO:0000313" key="17">
    <source>
        <dbReference type="Proteomes" id="UP000215335"/>
    </source>
</evidence>
<dbReference type="SMART" id="SM00174">
    <property type="entry name" value="RHO"/>
    <property type="match status" value="1"/>
</dbReference>
<keyword evidence="3" id="KW-0677">Repeat</keyword>
<dbReference type="Gene3D" id="3.40.50.300">
    <property type="entry name" value="P-loop containing nucleotide triphosphate hydrolases"/>
    <property type="match status" value="1"/>
</dbReference>
<feature type="domain" description="C2H2-type" evidence="15">
    <location>
        <begin position="493"/>
        <end position="515"/>
    </location>
</feature>
<evidence type="ECO:0000256" key="5">
    <source>
        <dbReference type="ARBA" id="ARBA00022771"/>
    </source>
</evidence>
<dbReference type="PROSITE" id="PS51421">
    <property type="entry name" value="RAS"/>
    <property type="match status" value="1"/>
</dbReference>
<evidence type="ECO:0000256" key="11">
    <source>
        <dbReference type="ARBA" id="ARBA00023288"/>
    </source>
</evidence>
<dbReference type="PROSITE" id="PS50157">
    <property type="entry name" value="ZINC_FINGER_C2H2_2"/>
    <property type="match status" value="13"/>
</dbReference>
<gene>
    <name evidence="16" type="ORF">TSAR_015798</name>
</gene>
<feature type="domain" description="C2H2-type" evidence="15">
    <location>
        <begin position="564"/>
        <end position="591"/>
    </location>
</feature>
<dbReference type="SMART" id="SM00175">
    <property type="entry name" value="RAB"/>
    <property type="match status" value="1"/>
</dbReference>
<protein>
    <recommendedName>
        <fullName evidence="15">C2H2-type domain-containing protein</fullName>
    </recommendedName>
</protein>
<keyword evidence="17" id="KW-1185">Reference proteome</keyword>
<reference evidence="16 17" key="1">
    <citation type="journal article" date="2017" name="Curr. Biol.">
        <title>The Evolution of Venom by Co-option of Single-Copy Genes.</title>
        <authorList>
            <person name="Martinson E.O."/>
            <person name="Mrinalini"/>
            <person name="Kelkar Y.D."/>
            <person name="Chang C.H."/>
            <person name="Werren J.H."/>
        </authorList>
    </citation>
    <scope>NUCLEOTIDE SEQUENCE [LARGE SCALE GENOMIC DNA]</scope>
    <source>
        <strain evidence="16 17">Alberta</strain>
        <tissue evidence="16">Whole body</tissue>
    </source>
</reference>
<keyword evidence="14" id="KW-0812">Transmembrane</keyword>
<feature type="domain" description="C2H2-type" evidence="15">
    <location>
        <begin position="947"/>
        <end position="970"/>
    </location>
</feature>
<keyword evidence="2" id="KW-0479">Metal-binding</keyword>
<evidence type="ECO:0000256" key="3">
    <source>
        <dbReference type="ARBA" id="ARBA00022737"/>
    </source>
</evidence>
<dbReference type="SMART" id="SM00176">
    <property type="entry name" value="RAN"/>
    <property type="match status" value="1"/>
</dbReference>
<evidence type="ECO:0000259" key="15">
    <source>
        <dbReference type="PROSITE" id="PS50157"/>
    </source>
</evidence>
<evidence type="ECO:0000256" key="1">
    <source>
        <dbReference type="ARBA" id="ARBA00004123"/>
    </source>
</evidence>
<feature type="region of interest" description="Disordered" evidence="13">
    <location>
        <begin position="732"/>
        <end position="767"/>
    </location>
</feature>
<dbReference type="PANTHER" id="PTHR47772:SF13">
    <property type="entry name" value="GASTRULA ZINC FINGER PROTEIN XLCGF49.1-LIKE-RELATED"/>
    <property type="match status" value="1"/>
</dbReference>
<keyword evidence="10" id="KW-0539">Nucleus</keyword>
<dbReference type="OrthoDB" id="10039931at2759"/>
<evidence type="ECO:0000256" key="4">
    <source>
        <dbReference type="ARBA" id="ARBA00022741"/>
    </source>
</evidence>
<feature type="domain" description="C2H2-type" evidence="15">
    <location>
        <begin position="772"/>
        <end position="799"/>
    </location>
</feature>
<dbReference type="InterPro" id="IPR036236">
    <property type="entry name" value="Znf_C2H2_sf"/>
</dbReference>
<dbReference type="SMART" id="SM00173">
    <property type="entry name" value="RAS"/>
    <property type="match status" value="1"/>
</dbReference>
<evidence type="ECO:0000313" key="16">
    <source>
        <dbReference type="EMBL" id="OXU26852.1"/>
    </source>
</evidence>
<dbReference type="SMART" id="SM00355">
    <property type="entry name" value="ZnF_C2H2"/>
    <property type="match status" value="22"/>
</dbReference>
<dbReference type="PRINTS" id="PR00449">
    <property type="entry name" value="RASTRNSFRMNG"/>
</dbReference>
<keyword evidence="5 12" id="KW-0863">Zinc-finger</keyword>
<feature type="transmembrane region" description="Helical" evidence="14">
    <location>
        <begin position="37"/>
        <end position="58"/>
    </location>
</feature>
<dbReference type="PROSITE" id="PS51420">
    <property type="entry name" value="RHO"/>
    <property type="match status" value="1"/>
</dbReference>
<feature type="domain" description="C2H2-type" evidence="15">
    <location>
        <begin position="1367"/>
        <end position="1392"/>
    </location>
</feature>
<keyword evidence="11" id="KW-0449">Lipoprotein</keyword>
<dbReference type="SUPFAM" id="SSF57667">
    <property type="entry name" value="beta-beta-alpha zinc fingers"/>
    <property type="match status" value="6"/>
</dbReference>
<evidence type="ECO:0000256" key="12">
    <source>
        <dbReference type="PROSITE-ProRule" id="PRU00042"/>
    </source>
</evidence>
<feature type="region of interest" description="Disordered" evidence="13">
    <location>
        <begin position="587"/>
        <end position="626"/>
    </location>
</feature>
<dbReference type="SUPFAM" id="SSF57716">
    <property type="entry name" value="Glucocorticoid receptor-like (DNA-binding domain)"/>
    <property type="match status" value="1"/>
</dbReference>
<evidence type="ECO:0000256" key="9">
    <source>
        <dbReference type="ARBA" id="ARBA00023163"/>
    </source>
</evidence>
<organism evidence="16 17">
    <name type="scientific">Trichomalopsis sarcophagae</name>
    <dbReference type="NCBI Taxonomy" id="543379"/>
    <lineage>
        <taxon>Eukaryota</taxon>
        <taxon>Metazoa</taxon>
        <taxon>Ecdysozoa</taxon>
        <taxon>Arthropoda</taxon>
        <taxon>Hexapoda</taxon>
        <taxon>Insecta</taxon>
        <taxon>Pterygota</taxon>
        <taxon>Neoptera</taxon>
        <taxon>Endopterygota</taxon>
        <taxon>Hymenoptera</taxon>
        <taxon>Apocrita</taxon>
        <taxon>Proctotrupomorpha</taxon>
        <taxon>Chalcidoidea</taxon>
        <taxon>Pteromalidae</taxon>
        <taxon>Pteromalinae</taxon>
        <taxon>Trichomalopsis</taxon>
    </lineage>
</organism>
<dbReference type="NCBIfam" id="TIGR00231">
    <property type="entry name" value="small_GTP"/>
    <property type="match status" value="1"/>
</dbReference>
<dbReference type="STRING" id="543379.A0A232F8C2"/>
<feature type="transmembrane region" description="Helical" evidence="14">
    <location>
        <begin position="178"/>
        <end position="200"/>
    </location>
</feature>
<dbReference type="InterPro" id="IPR001806">
    <property type="entry name" value="Small_GTPase"/>
</dbReference>
<sequence>MLLGDSGVGKTCILTRFRDGQFLSGNYITTVGIDFRVILFTLFTIHVVLNVGIADFRLQLSLNNNKMVTVDDSQVKLQIWDTAGQERFRSVTHAYYRDAHALLLLYDVTNKQSYDNIRAWLGEIREYAQDDVVIMLLGNKCDCGSERIVRREDGQRLANEYKVPFMETSAKTGLNVELAFHAVASGIVFLLWPNAALAGFKVSSNDKLPTLVCTTCIKNINHWHSYKDTCLRSQEKLQQWMMSKQNTAAVPMVTIKEEPMDEAAPNNAQNESSATNHTVQNGMDVDSETNATLTTGPELEKSSKISEMDRAMIPEIQIKTEPLDTEDEDDCNVDVESVNSGELLINPMAVAANNVNTDRIMEADSTQKFGSRRFATRKKYRRGPHTHFRGAKLFKKKCVHCKIYLHSKHSFIQHMSRYHGIVNSLGSNETVKVVNQPSVNKQKSKLSEHPDNVELLAEIQQESNPEDAEFEQMVKTDPLTPVQKNIIGQLKTFSCYSCKQTFFDRRHTLNHIRQHMPDLRPYTCIACLTEFSDRSMYKLHCGASFECAMKIALVVPKGGNEKYFTCNMCLRPFANRSELLTHLAMHADKQHKQQAQQPVRSPPKSNPIASPLLAPTPESSPSKRSITNKIAGPYMNGDPAHNHTCDLCGMIYRYKPNMFKHRELCSSLAENIRTSYRCAHCSMTYLVYKKFYSHVFSDHKKREITCFTCHEKFPTADEYLTHHETHRVFSKDKENANEVASEQQQQQQENDSSKSSDTKASEDPLNASEKPFNCALCSERFATKLELTEHRNLHLKVKIYSCVICRSMFSSSGALEIHMKEHGIDDAVEQNANSSCIEYNSQSSMNESSMSATSDPGGKFHHCYPCGKNFSNYANLKRHERNLHIKNMKRRWSCDFCKRRFKSSQAHDEHVLSTHGMHPSQLQRQSKTPPQVVPTPQFSAATGKPLMQCPKCPKTFTYQGNLILHCQNVHKESPYERPQSSAMRQSAPPAPRRALSIVTARGYACDICGKSFREEQSLKTHRGWHLRSNYRLKVDQNASLNERAMSSPGYTMTSAIPKPAKARKSFPNNPSQKQLSALASLQCQVCDDRFPDVEMLRKHLWDVHCARNKPEKTFTTDLQCELCTNKFPDEEELENHMKWHAQNPILGGPLNNRVPVSEVPKKTFCCDVCGKYYSNRKLFLRHKKLHKVLPASTMMNLHSLQNRRHYCHACQKSFATEASLRRHKASPCHQSAARSHMQASKKITTTALVHHPPPDPMPEIKDEPSEMDYSSLPTHGAHGQLLKKRPVTCHICNMIFPNMSVLYQHKQLAHKQSAVSSKSPAPQQKDCVPVVSSQGLVACNLCGKQFPGISNLKQHFAHKHKTKGSSFPCYAPGCKLVFSSLSSLKNHETTHSSMIFNCLLCDRHVFSRAAMTKHMLAMHKAIYQSGADKSTLWTETDLTNYTIKNCQSTACPKCKVKYPNLRALKIHYLKFHDNKAQ</sequence>
<feature type="region of interest" description="Disordered" evidence="13">
    <location>
        <begin position="263"/>
        <end position="282"/>
    </location>
</feature>
<keyword evidence="9" id="KW-0804">Transcription</keyword>
<feature type="region of interest" description="Disordered" evidence="13">
    <location>
        <begin position="914"/>
        <end position="939"/>
    </location>
</feature>
<feature type="compositionally biased region" description="Polar residues" evidence="13">
    <location>
        <begin position="266"/>
        <end position="281"/>
    </location>
</feature>
<dbReference type="InterPro" id="IPR027417">
    <property type="entry name" value="P-loop_NTPase"/>
</dbReference>
<feature type="domain" description="C2H2-type" evidence="15">
    <location>
        <begin position="1205"/>
        <end position="1234"/>
    </location>
</feature>
<evidence type="ECO:0000256" key="2">
    <source>
        <dbReference type="ARBA" id="ARBA00022723"/>
    </source>
</evidence>
<dbReference type="InterPro" id="IPR013087">
    <property type="entry name" value="Znf_C2H2_type"/>
</dbReference>
<dbReference type="GO" id="GO:0008270">
    <property type="term" value="F:zinc ion binding"/>
    <property type="evidence" value="ECO:0007669"/>
    <property type="project" value="UniProtKB-KW"/>
</dbReference>
<feature type="compositionally biased region" description="Polar residues" evidence="13">
    <location>
        <begin position="617"/>
        <end position="626"/>
    </location>
</feature>
<dbReference type="FunFam" id="3.40.50.300:FF:001129">
    <property type="entry name" value="ras-related protein Rab-44 isoform X2"/>
    <property type="match status" value="1"/>
</dbReference>
<dbReference type="Gene3D" id="3.30.160.60">
    <property type="entry name" value="Classic Zinc Finger"/>
    <property type="match status" value="9"/>
</dbReference>
<keyword evidence="14" id="KW-0472">Membrane</keyword>